<dbReference type="GO" id="GO:0003676">
    <property type="term" value="F:nucleic acid binding"/>
    <property type="evidence" value="ECO:0007669"/>
    <property type="project" value="InterPro"/>
</dbReference>
<dbReference type="SUPFAM" id="SSF53098">
    <property type="entry name" value="Ribonuclease H-like"/>
    <property type="match status" value="1"/>
</dbReference>
<dbReference type="InterPro" id="IPR036397">
    <property type="entry name" value="RNaseH_sf"/>
</dbReference>
<accession>A0A803M4N9</accession>
<dbReference type="AlphaFoldDB" id="A0A803M4N9"/>
<dbReference type="Proteomes" id="UP000596660">
    <property type="component" value="Unplaced"/>
</dbReference>
<dbReference type="Pfam" id="PF14244">
    <property type="entry name" value="Retrotran_gag_3"/>
    <property type="match status" value="1"/>
</dbReference>
<evidence type="ECO:0000259" key="1">
    <source>
        <dbReference type="PROSITE" id="PS50994"/>
    </source>
</evidence>
<dbReference type="EnsemblPlants" id="AUR62023412-RA">
    <property type="protein sequence ID" value="AUR62023412-RA:cds"/>
    <property type="gene ID" value="AUR62023412"/>
</dbReference>
<proteinExistence type="predicted"/>
<dbReference type="Pfam" id="PF00665">
    <property type="entry name" value="rve"/>
    <property type="match status" value="1"/>
</dbReference>
<sequence>MAAQDSLNQQSISAAGYTDKYFLGSGDQPDQHLGAHKFNGDNFLTWNRAIRLVLGAKNKLCFIDGTCRRPDADSSDLQKWIRNDYMVQSWLLNSMEKIISEGFILQQSANQLYEEIVERYGQFNAPQLFDLHKKLISIEQDSDSIVQYYSKLKRVWDEIQLLEGFPDCDCGALAHCTCGILKKILAADQKQKLIQFLAGLDRDYDAAKTNIINMDPFPTVYPTLVAKFKHDSYVFQDSITSQVKAVGVKQAGLYKFTSPSFSSSNKPLYEDSSSVSCHVSSSRPKLSLLHSRLAHKHPFPISSSHASCAFELIHVDLWGPYRHSTLSGAHYFLTILDDFSRVTWTHLVHNKTQVPAIVKGFLAYVENQFSSFVKTIRSDNGTEIIQDACSVLFSDKGIVHHRSFPGVPQQNSRVERKHIHLLETTRALKFHASLPIRFWGDCLLAATYLINLMPSSVLHWKTPYEVLMKKLPVYDHLRVIGCLCYAAHKTSDKFARRAKKCIFLGYPYGQKGYKLYDLESRKIILSRDVIFFEEVFPFKSGDSSLIESSDSFQHGSMVNPVVYHPDIPPFPIIQDSSEATVSSSSDSVSNTQNNLKDLSDSSVSIPVLEVSDLVHSDPPILRRSSRPVNLSSKLEGFIVPSTGLPGQASSSGSSSFNAYVCPVISSFYKDQLPSLANLLSHVDPASYNQAKQDPVWVRENVESGFLKIHHVCSAEQLADIMTKPLGAEQHLNLTLKLGIVVPDSSVTPFQLEGGM</sequence>
<reference evidence="2" key="2">
    <citation type="submission" date="2021-03" db="UniProtKB">
        <authorList>
            <consortium name="EnsemblPlants"/>
        </authorList>
    </citation>
    <scope>IDENTIFICATION</scope>
</reference>
<dbReference type="GO" id="GO:0015074">
    <property type="term" value="P:DNA integration"/>
    <property type="evidence" value="ECO:0007669"/>
    <property type="project" value="InterPro"/>
</dbReference>
<dbReference type="InterPro" id="IPR012337">
    <property type="entry name" value="RNaseH-like_sf"/>
</dbReference>
<reference evidence="2" key="1">
    <citation type="journal article" date="2017" name="Nature">
        <title>The genome of Chenopodium quinoa.</title>
        <authorList>
            <person name="Jarvis D.E."/>
            <person name="Ho Y.S."/>
            <person name="Lightfoot D.J."/>
            <person name="Schmoeckel S.M."/>
            <person name="Li B."/>
            <person name="Borm T.J.A."/>
            <person name="Ohyanagi H."/>
            <person name="Mineta K."/>
            <person name="Michell C.T."/>
            <person name="Saber N."/>
            <person name="Kharbatia N.M."/>
            <person name="Rupper R.R."/>
            <person name="Sharp A.R."/>
            <person name="Dally N."/>
            <person name="Boughton B.A."/>
            <person name="Woo Y.H."/>
            <person name="Gao G."/>
            <person name="Schijlen E.G.W.M."/>
            <person name="Guo X."/>
            <person name="Momin A.A."/>
            <person name="Negrao S."/>
            <person name="Al-Babili S."/>
            <person name="Gehring C."/>
            <person name="Roessner U."/>
            <person name="Jung C."/>
            <person name="Murphy K."/>
            <person name="Arold S.T."/>
            <person name="Gojobori T."/>
            <person name="van der Linden C.G."/>
            <person name="van Loo E.N."/>
            <person name="Jellen E.N."/>
            <person name="Maughan P.J."/>
            <person name="Tester M."/>
        </authorList>
    </citation>
    <scope>NUCLEOTIDE SEQUENCE [LARGE SCALE GENOMIC DNA]</scope>
    <source>
        <strain evidence="2">cv. PI 614886</strain>
    </source>
</reference>
<dbReference type="Gene3D" id="3.30.420.10">
    <property type="entry name" value="Ribonuclease H-like superfamily/Ribonuclease H"/>
    <property type="match status" value="1"/>
</dbReference>
<dbReference type="Gramene" id="AUR62023412-RA">
    <property type="protein sequence ID" value="AUR62023412-RA:cds"/>
    <property type="gene ID" value="AUR62023412"/>
</dbReference>
<dbReference type="InterPro" id="IPR057670">
    <property type="entry name" value="SH3_retrovirus"/>
</dbReference>
<keyword evidence="3" id="KW-1185">Reference proteome</keyword>
<dbReference type="InterPro" id="IPR039537">
    <property type="entry name" value="Retrotran_Ty1/copia-like"/>
</dbReference>
<dbReference type="Pfam" id="PF25597">
    <property type="entry name" value="SH3_retrovirus"/>
    <property type="match status" value="1"/>
</dbReference>
<dbReference type="InterPro" id="IPR001584">
    <property type="entry name" value="Integrase_cat-core"/>
</dbReference>
<evidence type="ECO:0000313" key="2">
    <source>
        <dbReference type="EnsemblPlants" id="AUR62023412-RA:cds"/>
    </source>
</evidence>
<evidence type="ECO:0000313" key="3">
    <source>
        <dbReference type="Proteomes" id="UP000596660"/>
    </source>
</evidence>
<organism evidence="2 3">
    <name type="scientific">Chenopodium quinoa</name>
    <name type="common">Quinoa</name>
    <dbReference type="NCBI Taxonomy" id="63459"/>
    <lineage>
        <taxon>Eukaryota</taxon>
        <taxon>Viridiplantae</taxon>
        <taxon>Streptophyta</taxon>
        <taxon>Embryophyta</taxon>
        <taxon>Tracheophyta</taxon>
        <taxon>Spermatophyta</taxon>
        <taxon>Magnoliopsida</taxon>
        <taxon>eudicotyledons</taxon>
        <taxon>Gunneridae</taxon>
        <taxon>Pentapetalae</taxon>
        <taxon>Caryophyllales</taxon>
        <taxon>Chenopodiaceae</taxon>
        <taxon>Chenopodioideae</taxon>
        <taxon>Atripliceae</taxon>
        <taxon>Chenopodium</taxon>
    </lineage>
</organism>
<name>A0A803M4N9_CHEQI</name>
<dbReference type="PANTHER" id="PTHR42648">
    <property type="entry name" value="TRANSPOSASE, PUTATIVE-RELATED"/>
    <property type="match status" value="1"/>
</dbReference>
<feature type="domain" description="Integrase catalytic" evidence="1">
    <location>
        <begin position="296"/>
        <end position="471"/>
    </location>
</feature>
<dbReference type="InterPro" id="IPR029472">
    <property type="entry name" value="Copia-like_N"/>
</dbReference>
<dbReference type="OMA" id="SHASCAF"/>
<protein>
    <recommendedName>
        <fullName evidence="1">Integrase catalytic domain-containing protein</fullName>
    </recommendedName>
</protein>
<dbReference type="PANTHER" id="PTHR42648:SF31">
    <property type="entry name" value="RNA-DIRECTED DNA POLYMERASE"/>
    <property type="match status" value="1"/>
</dbReference>
<dbReference type="PROSITE" id="PS50994">
    <property type="entry name" value="INTEGRASE"/>
    <property type="match status" value="1"/>
</dbReference>